<accession>A0ABU6UH07</accession>
<feature type="region of interest" description="Disordered" evidence="1">
    <location>
        <begin position="134"/>
        <end position="189"/>
    </location>
</feature>
<reference evidence="2 3" key="1">
    <citation type="journal article" date="2023" name="Plants (Basel)">
        <title>Bridging the Gap: Combining Genomics and Transcriptomics Approaches to Understand Stylosanthes scabra, an Orphan Legume from the Brazilian Caatinga.</title>
        <authorList>
            <person name="Ferreira-Neto J.R.C."/>
            <person name="da Silva M.D."/>
            <person name="Binneck E."/>
            <person name="de Melo N.F."/>
            <person name="da Silva R.H."/>
            <person name="de Melo A.L.T.M."/>
            <person name="Pandolfi V."/>
            <person name="Bustamante F.O."/>
            <person name="Brasileiro-Vidal A.C."/>
            <person name="Benko-Iseppon A.M."/>
        </authorList>
    </citation>
    <scope>NUCLEOTIDE SEQUENCE [LARGE SCALE GENOMIC DNA]</scope>
    <source>
        <tissue evidence="2">Leaves</tissue>
    </source>
</reference>
<sequence length="189" mass="22339">MDAINEIYEKKLQIQQSEERLQQMLEDLRGMEPIDDSENLETPVKEETEEPKTPRKKLYKWATEGEEDIMYEFLFKFMTGKTFEALREHFMSLAKKTEMDMAIMQIMCIFHNRKNNESFKGVNQPFRSLFHEDRRWSGSHNGGHGNQRPGNAPRFSQGQPRWQCQRCGRSHGTRPRGKPGNLIRSFRAR</sequence>
<evidence type="ECO:0000313" key="2">
    <source>
        <dbReference type="EMBL" id="MED6160184.1"/>
    </source>
</evidence>
<keyword evidence="3" id="KW-1185">Reference proteome</keyword>
<evidence type="ECO:0000256" key="1">
    <source>
        <dbReference type="SAM" id="MobiDB-lite"/>
    </source>
</evidence>
<dbReference type="Proteomes" id="UP001341840">
    <property type="component" value="Unassembled WGS sequence"/>
</dbReference>
<comment type="caution">
    <text evidence="2">The sequence shown here is derived from an EMBL/GenBank/DDBJ whole genome shotgun (WGS) entry which is preliminary data.</text>
</comment>
<feature type="compositionally biased region" description="Basic residues" evidence="1">
    <location>
        <begin position="168"/>
        <end position="177"/>
    </location>
</feature>
<name>A0ABU6UH07_9FABA</name>
<gene>
    <name evidence="2" type="ORF">PIB30_048913</name>
</gene>
<dbReference type="EMBL" id="JASCZI010121153">
    <property type="protein sequence ID" value="MED6160184.1"/>
    <property type="molecule type" value="Genomic_DNA"/>
</dbReference>
<protein>
    <submittedName>
        <fullName evidence="2">Uncharacterized protein</fullName>
    </submittedName>
</protein>
<feature type="region of interest" description="Disordered" evidence="1">
    <location>
        <begin position="29"/>
        <end position="53"/>
    </location>
</feature>
<evidence type="ECO:0000313" key="3">
    <source>
        <dbReference type="Proteomes" id="UP001341840"/>
    </source>
</evidence>
<feature type="compositionally biased region" description="Basic and acidic residues" evidence="1">
    <location>
        <begin position="43"/>
        <end position="53"/>
    </location>
</feature>
<organism evidence="2 3">
    <name type="scientific">Stylosanthes scabra</name>
    <dbReference type="NCBI Taxonomy" id="79078"/>
    <lineage>
        <taxon>Eukaryota</taxon>
        <taxon>Viridiplantae</taxon>
        <taxon>Streptophyta</taxon>
        <taxon>Embryophyta</taxon>
        <taxon>Tracheophyta</taxon>
        <taxon>Spermatophyta</taxon>
        <taxon>Magnoliopsida</taxon>
        <taxon>eudicotyledons</taxon>
        <taxon>Gunneridae</taxon>
        <taxon>Pentapetalae</taxon>
        <taxon>rosids</taxon>
        <taxon>fabids</taxon>
        <taxon>Fabales</taxon>
        <taxon>Fabaceae</taxon>
        <taxon>Papilionoideae</taxon>
        <taxon>50 kb inversion clade</taxon>
        <taxon>dalbergioids sensu lato</taxon>
        <taxon>Dalbergieae</taxon>
        <taxon>Pterocarpus clade</taxon>
        <taxon>Stylosanthes</taxon>
    </lineage>
</organism>
<proteinExistence type="predicted"/>